<dbReference type="PANTHER" id="PTHR21064:SF5">
    <property type="entry name" value="SLR1880 PROTEIN"/>
    <property type="match status" value="1"/>
</dbReference>
<organism evidence="2 3">
    <name type="scientific">Arcanobacterium phocae</name>
    <dbReference type="NCBI Taxonomy" id="131112"/>
    <lineage>
        <taxon>Bacteria</taxon>
        <taxon>Bacillati</taxon>
        <taxon>Actinomycetota</taxon>
        <taxon>Actinomycetes</taxon>
        <taxon>Actinomycetales</taxon>
        <taxon>Actinomycetaceae</taxon>
        <taxon>Arcanobacterium</taxon>
    </lineage>
</organism>
<dbReference type="GO" id="GO:0016301">
    <property type="term" value="F:kinase activity"/>
    <property type="evidence" value="ECO:0007669"/>
    <property type="project" value="UniProtKB-KW"/>
</dbReference>
<dbReference type="SUPFAM" id="SSF56112">
    <property type="entry name" value="Protein kinase-like (PK-like)"/>
    <property type="match status" value="1"/>
</dbReference>
<keyword evidence="2" id="KW-0418">Kinase</keyword>
<proteinExistence type="predicted"/>
<evidence type="ECO:0000259" key="1">
    <source>
        <dbReference type="Pfam" id="PF01636"/>
    </source>
</evidence>
<feature type="domain" description="Aminoglycoside phosphotransferase" evidence="1">
    <location>
        <begin position="24"/>
        <end position="244"/>
    </location>
</feature>
<dbReference type="EMBL" id="LT629804">
    <property type="protein sequence ID" value="SDU78601.1"/>
    <property type="molecule type" value="Genomic_DNA"/>
</dbReference>
<accession>A0A1H2LDE1</accession>
<dbReference type="InterPro" id="IPR011009">
    <property type="entry name" value="Kinase-like_dom_sf"/>
</dbReference>
<dbReference type="OrthoDB" id="526037at2"/>
<gene>
    <name evidence="2" type="ORF">SAMN04489737_0540</name>
</gene>
<dbReference type="Gene3D" id="3.90.1200.10">
    <property type="match status" value="1"/>
</dbReference>
<dbReference type="STRING" id="131112.SAMN04489737_0540"/>
<evidence type="ECO:0000313" key="2">
    <source>
        <dbReference type="EMBL" id="SDU78601.1"/>
    </source>
</evidence>
<dbReference type="PANTHER" id="PTHR21064">
    <property type="entry name" value="AMINOGLYCOSIDE PHOSPHOTRANSFERASE DOMAIN-CONTAINING PROTEIN-RELATED"/>
    <property type="match status" value="1"/>
</dbReference>
<dbReference type="Gene3D" id="3.30.200.20">
    <property type="entry name" value="Phosphorylase Kinase, domain 1"/>
    <property type="match status" value="1"/>
</dbReference>
<protein>
    <submittedName>
        <fullName evidence="2">N-acetylhexosamine 1-kinase</fullName>
    </submittedName>
</protein>
<keyword evidence="2" id="KW-0808">Transferase</keyword>
<evidence type="ECO:0000313" key="3">
    <source>
        <dbReference type="Proteomes" id="UP000214355"/>
    </source>
</evidence>
<dbReference type="Pfam" id="PF01636">
    <property type="entry name" value="APH"/>
    <property type="match status" value="1"/>
</dbReference>
<dbReference type="InterPro" id="IPR002575">
    <property type="entry name" value="Aminoglycoside_PTrfase"/>
</dbReference>
<dbReference type="Proteomes" id="UP000214355">
    <property type="component" value="Chromosome I"/>
</dbReference>
<reference evidence="3" key="1">
    <citation type="submission" date="2016-10" db="EMBL/GenBank/DDBJ databases">
        <authorList>
            <person name="Varghese N."/>
            <person name="Submissions S."/>
        </authorList>
    </citation>
    <scope>NUCLEOTIDE SEQUENCE [LARGE SCALE GENOMIC DNA]</scope>
    <source>
        <strain evidence="3">DSM 10002</strain>
    </source>
</reference>
<dbReference type="InterPro" id="IPR050249">
    <property type="entry name" value="Pseudomonas-type_ThrB"/>
</dbReference>
<sequence>MNEAWSITQKFGIRGEHVSSTRWGDGHINRTYRVTTSSDDYIVQQINTTVFADVDSLMNNIKLVTEHLGKKGKETLEIIPTLDNKLYLRHGEEYFRVYRYIGNSRSYSLATSPNMVRSVAAAFGQFQRDLADFDATLLAETIPFFHHTPTRYQNLLTAIEKDTAGRAADVQDEIAFFMERAAEYSRVTDLMASGEIPSRVTHNDTKINNILLDADTGEARAVIDLDTVMPGSLLYDFGDALRTGAALADEDEKDLTKVGFSLDLYTAYCEGFIPALRETLTPAELDLFAFSAKLMTVECGMRFLADYLDGDIYFGTAYPEHNLVRARNQIAIVADIERKYDQMRAIAERVYNEAGEK</sequence>
<dbReference type="AlphaFoldDB" id="A0A1H2LDE1"/>
<keyword evidence="3" id="KW-1185">Reference proteome</keyword>
<name>A0A1H2LDE1_9ACTO</name>